<feature type="domain" description="BTB" evidence="1">
    <location>
        <begin position="32"/>
        <end position="101"/>
    </location>
</feature>
<organism evidence="2 3">
    <name type="scientific">Plectosphaerella cucumerina</name>
    <dbReference type="NCBI Taxonomy" id="40658"/>
    <lineage>
        <taxon>Eukaryota</taxon>
        <taxon>Fungi</taxon>
        <taxon>Dikarya</taxon>
        <taxon>Ascomycota</taxon>
        <taxon>Pezizomycotina</taxon>
        <taxon>Sordariomycetes</taxon>
        <taxon>Hypocreomycetidae</taxon>
        <taxon>Glomerellales</taxon>
        <taxon>Plectosphaerellaceae</taxon>
        <taxon>Plectosphaerella</taxon>
    </lineage>
</organism>
<dbReference type="Pfam" id="PF00651">
    <property type="entry name" value="BTB"/>
    <property type="match status" value="1"/>
</dbReference>
<evidence type="ECO:0000259" key="1">
    <source>
        <dbReference type="PROSITE" id="PS50097"/>
    </source>
</evidence>
<gene>
    <name evidence="2" type="ORF">B0T11DRAFT_332721</name>
</gene>
<proteinExistence type="predicted"/>
<accession>A0A8K0X0J8</accession>
<dbReference type="SUPFAM" id="SSF54695">
    <property type="entry name" value="POZ domain"/>
    <property type="match status" value="1"/>
</dbReference>
<dbReference type="InterPro" id="IPR000210">
    <property type="entry name" value="BTB/POZ_dom"/>
</dbReference>
<dbReference type="PANTHER" id="PTHR47843">
    <property type="entry name" value="BTB DOMAIN-CONTAINING PROTEIN-RELATED"/>
    <property type="match status" value="1"/>
</dbReference>
<evidence type="ECO:0000313" key="3">
    <source>
        <dbReference type="Proteomes" id="UP000813385"/>
    </source>
</evidence>
<protein>
    <recommendedName>
        <fullName evidence="1">BTB domain-containing protein</fullName>
    </recommendedName>
</protein>
<dbReference type="PANTHER" id="PTHR47843:SF5">
    <property type="entry name" value="BTB_POZ DOMAIN PROTEIN"/>
    <property type="match status" value="1"/>
</dbReference>
<dbReference type="InterPro" id="IPR011333">
    <property type="entry name" value="SKP1/BTB/POZ_sf"/>
</dbReference>
<dbReference type="EMBL" id="JAGPXD010000006">
    <property type="protein sequence ID" value="KAH7349671.1"/>
    <property type="molecule type" value="Genomic_DNA"/>
</dbReference>
<dbReference type="Proteomes" id="UP000813385">
    <property type="component" value="Unassembled WGS sequence"/>
</dbReference>
<name>A0A8K0X0J8_9PEZI</name>
<dbReference type="AlphaFoldDB" id="A0A8K0X0J8"/>
<keyword evidence="3" id="KW-1185">Reference proteome</keyword>
<dbReference type="OrthoDB" id="6359816at2759"/>
<evidence type="ECO:0000313" key="2">
    <source>
        <dbReference type="EMBL" id="KAH7349671.1"/>
    </source>
</evidence>
<dbReference type="PROSITE" id="PS50097">
    <property type="entry name" value="BTB"/>
    <property type="match status" value="1"/>
</dbReference>
<reference evidence="2" key="1">
    <citation type="journal article" date="2021" name="Nat. Commun.">
        <title>Genetic determinants of endophytism in the Arabidopsis root mycobiome.</title>
        <authorList>
            <person name="Mesny F."/>
            <person name="Miyauchi S."/>
            <person name="Thiergart T."/>
            <person name="Pickel B."/>
            <person name="Atanasova L."/>
            <person name="Karlsson M."/>
            <person name="Huettel B."/>
            <person name="Barry K.W."/>
            <person name="Haridas S."/>
            <person name="Chen C."/>
            <person name="Bauer D."/>
            <person name="Andreopoulos W."/>
            <person name="Pangilinan J."/>
            <person name="LaButti K."/>
            <person name="Riley R."/>
            <person name="Lipzen A."/>
            <person name="Clum A."/>
            <person name="Drula E."/>
            <person name="Henrissat B."/>
            <person name="Kohler A."/>
            <person name="Grigoriev I.V."/>
            <person name="Martin F.M."/>
            <person name="Hacquard S."/>
        </authorList>
    </citation>
    <scope>NUCLEOTIDE SEQUENCE</scope>
    <source>
        <strain evidence="2">MPI-CAGE-AT-0016</strain>
    </source>
</reference>
<sequence length="224" mass="25592">MPITTIDEESPTKLKGLFEGTELQLLESGRLSDCQVSIGSRTWNLHKFIICDRSKYFDRALCGNFVEAANSKVAISEFHMNAKYFDSIIRWLYDGGYPIQVGNVAGSLVEVVKFFVYADYLDIECLYKGLSDSVAKYATELNAEPPTIKAHKDLPSDWVKAMCIFYKTFRGEEKHGLKSALFDLGLQNRKLRKRVFELPKLEELILNVPGFCQDLMLETVRRKL</sequence>
<comment type="caution">
    <text evidence="2">The sequence shown here is derived from an EMBL/GenBank/DDBJ whole genome shotgun (WGS) entry which is preliminary data.</text>
</comment>
<dbReference type="Gene3D" id="3.30.710.10">
    <property type="entry name" value="Potassium Channel Kv1.1, Chain A"/>
    <property type="match status" value="1"/>
</dbReference>
<dbReference type="CDD" id="cd18186">
    <property type="entry name" value="BTB_POZ_ZBTB_KLHL-like"/>
    <property type="match status" value="1"/>
</dbReference>